<evidence type="ECO:0000256" key="2">
    <source>
        <dbReference type="SAM" id="Coils"/>
    </source>
</evidence>
<sequence>MLGDNNRIIFVGGKGGVGKSSSAAALATGYAEKGYRTLLISTDPAHNISDIFQRQIGGNITYIEKNLYALEIDSEKETDAYIQKVKENIQGVVHVQMMEEVHRQLDTAKASPGADEAALFDKLISIILEEGTRFDKLVFDTAPTGHTIRLLSLPELMGIWIEGLLNKRKKTNTQYSQLLNDGQAVDDPIYDTLQERKQRFTKAREILLDKQATTFLFVLNPEKLPISETKKAIHLLEKFQIDVPYIIVNKVLPEETGAGFFEKRKQNEKIYLERIAVDFSAQTILYIPFFSEDITNRKQLKQMGAYLKEVLADESTST</sequence>
<evidence type="ECO:0000256" key="1">
    <source>
        <dbReference type="ARBA" id="ARBA00011040"/>
    </source>
</evidence>
<name>A0ABV9K1P3_9BACI</name>
<evidence type="ECO:0000259" key="3">
    <source>
        <dbReference type="Pfam" id="PF02374"/>
    </source>
</evidence>
<accession>A0ABV9K1P3</accession>
<dbReference type="CDD" id="cd02035">
    <property type="entry name" value="ArsA"/>
    <property type="match status" value="1"/>
</dbReference>
<dbReference type="NCBIfam" id="TIGR00345">
    <property type="entry name" value="GET3_arsA_TRC40"/>
    <property type="match status" value="1"/>
</dbReference>
<protein>
    <submittedName>
        <fullName evidence="4">ArsA family ATPase</fullName>
    </submittedName>
</protein>
<dbReference type="InterPro" id="IPR027417">
    <property type="entry name" value="P-loop_NTPase"/>
</dbReference>
<dbReference type="PANTHER" id="PTHR10803">
    <property type="entry name" value="ARSENICAL PUMP-DRIVING ATPASE ARSENITE-TRANSLOCATING ATPASE"/>
    <property type="match status" value="1"/>
</dbReference>
<dbReference type="InterPro" id="IPR016300">
    <property type="entry name" value="ATPase_ArsA/GET3"/>
</dbReference>
<comment type="caution">
    <text evidence="4">The sequence shown here is derived from an EMBL/GenBank/DDBJ whole genome shotgun (WGS) entry which is preliminary data.</text>
</comment>
<comment type="similarity">
    <text evidence="1">Belongs to the arsA ATPase family.</text>
</comment>
<keyword evidence="5" id="KW-1185">Reference proteome</keyword>
<dbReference type="RefSeq" id="WP_379542564.1">
    <property type="nucleotide sequence ID" value="NZ_JBHSFT010000046.1"/>
</dbReference>
<reference evidence="5" key="1">
    <citation type="journal article" date="2019" name="Int. J. Syst. Evol. Microbiol.">
        <title>The Global Catalogue of Microorganisms (GCM) 10K type strain sequencing project: providing services to taxonomists for standard genome sequencing and annotation.</title>
        <authorList>
            <consortium name="The Broad Institute Genomics Platform"/>
            <consortium name="The Broad Institute Genome Sequencing Center for Infectious Disease"/>
            <person name="Wu L."/>
            <person name="Ma J."/>
        </authorList>
    </citation>
    <scope>NUCLEOTIDE SEQUENCE [LARGE SCALE GENOMIC DNA]</scope>
    <source>
        <strain evidence="5">CCUG 37257</strain>
    </source>
</reference>
<dbReference type="Proteomes" id="UP001595988">
    <property type="component" value="Unassembled WGS sequence"/>
</dbReference>
<evidence type="ECO:0000313" key="5">
    <source>
        <dbReference type="Proteomes" id="UP001595988"/>
    </source>
</evidence>
<dbReference type="Gene3D" id="3.40.50.300">
    <property type="entry name" value="P-loop containing nucleotide triphosphate hydrolases"/>
    <property type="match status" value="1"/>
</dbReference>
<keyword evidence="2" id="KW-0175">Coiled coil</keyword>
<dbReference type="SUPFAM" id="SSF52540">
    <property type="entry name" value="P-loop containing nucleoside triphosphate hydrolases"/>
    <property type="match status" value="1"/>
</dbReference>
<dbReference type="EMBL" id="JBHSFT010000046">
    <property type="protein sequence ID" value="MFC4663935.1"/>
    <property type="molecule type" value="Genomic_DNA"/>
</dbReference>
<evidence type="ECO:0000313" key="4">
    <source>
        <dbReference type="EMBL" id="MFC4663935.1"/>
    </source>
</evidence>
<feature type="domain" description="ArsA/GET3 Anion-transporting ATPase-like" evidence="3">
    <location>
        <begin position="7"/>
        <end position="308"/>
    </location>
</feature>
<gene>
    <name evidence="4" type="ORF">ACFO3P_17290</name>
</gene>
<dbReference type="Pfam" id="PF02374">
    <property type="entry name" value="ArsA_ATPase"/>
    <property type="match status" value="1"/>
</dbReference>
<organism evidence="4 5">
    <name type="scientific">Oceanobacillus aidingensis</name>
    <dbReference type="NCBI Taxonomy" id="645964"/>
    <lineage>
        <taxon>Bacteria</taxon>
        <taxon>Bacillati</taxon>
        <taxon>Bacillota</taxon>
        <taxon>Bacilli</taxon>
        <taxon>Bacillales</taxon>
        <taxon>Bacillaceae</taxon>
        <taxon>Oceanobacillus</taxon>
    </lineage>
</organism>
<proteinExistence type="inferred from homology"/>
<dbReference type="PANTHER" id="PTHR10803:SF3">
    <property type="entry name" value="ATPASE GET3"/>
    <property type="match status" value="1"/>
</dbReference>
<dbReference type="InterPro" id="IPR025723">
    <property type="entry name" value="ArsA/GET3_ATPase-like"/>
</dbReference>
<feature type="coiled-coil region" evidence="2">
    <location>
        <begin position="161"/>
        <end position="210"/>
    </location>
</feature>